<dbReference type="GO" id="GO:0030018">
    <property type="term" value="C:Z disc"/>
    <property type="evidence" value="ECO:0007669"/>
    <property type="project" value="TreeGrafter"/>
</dbReference>
<dbReference type="GO" id="GO:0030674">
    <property type="term" value="F:protein-macromolecule adaptor activity"/>
    <property type="evidence" value="ECO:0007669"/>
    <property type="project" value="TreeGrafter"/>
</dbReference>
<dbReference type="GO" id="GO:0008307">
    <property type="term" value="F:structural constituent of muscle"/>
    <property type="evidence" value="ECO:0007669"/>
    <property type="project" value="TreeGrafter"/>
</dbReference>
<dbReference type="PANTHER" id="PTHR15143:SF0">
    <property type="entry name" value="TELETHONIN"/>
    <property type="match status" value="1"/>
</dbReference>
<dbReference type="InterPro" id="IPR015667">
    <property type="entry name" value="Telethonin"/>
</dbReference>
<dbReference type="Proteomes" id="UP001501920">
    <property type="component" value="Chromosome 24"/>
</dbReference>
<sequence>MHCLSRTPRSYLVNSYSDVKENDETRRESYEATWLDLVMETRPEYKNTLAEKDSSRKESYERKQVVHFIVRRFPNQTLCIGQDGMTMHEYFLPYKNVLPIPIFVPRDITALHETNQEPSPPYLQSIMDSEKSWSEKREPVADMKGKQQLIQPDRVEFRTSGLISPPRDAAQRT</sequence>
<accession>A0AAR2L1F0</accession>
<dbReference type="Pfam" id="PF09470">
    <property type="entry name" value="Telethonin"/>
    <property type="match status" value="1"/>
</dbReference>
<dbReference type="GO" id="GO:0030240">
    <property type="term" value="P:skeletal muscle thin filament assembly"/>
    <property type="evidence" value="ECO:0007669"/>
    <property type="project" value="TreeGrafter"/>
</dbReference>
<dbReference type="GeneID" id="108440766"/>
<dbReference type="GO" id="GO:0035995">
    <property type="term" value="P:detection of muscle stretch"/>
    <property type="evidence" value="ECO:0007669"/>
    <property type="project" value="TreeGrafter"/>
</dbReference>
<dbReference type="GO" id="GO:0055008">
    <property type="term" value="P:cardiac muscle tissue morphogenesis"/>
    <property type="evidence" value="ECO:0007669"/>
    <property type="project" value="TreeGrafter"/>
</dbReference>
<dbReference type="GO" id="GO:0070080">
    <property type="term" value="F:titin Z domain binding"/>
    <property type="evidence" value="ECO:0007669"/>
    <property type="project" value="TreeGrafter"/>
</dbReference>
<dbReference type="GO" id="GO:0030241">
    <property type="term" value="P:skeletal muscle myosin thick filament assembly"/>
    <property type="evidence" value="ECO:0007669"/>
    <property type="project" value="TreeGrafter"/>
</dbReference>
<dbReference type="PANTHER" id="PTHR15143">
    <property type="entry name" value="TELETHONIN"/>
    <property type="match status" value="1"/>
</dbReference>
<reference evidence="1" key="2">
    <citation type="submission" date="2025-08" db="UniProtKB">
        <authorList>
            <consortium name="Ensembl"/>
        </authorList>
    </citation>
    <scope>IDENTIFICATION</scope>
</reference>
<evidence type="ECO:0000313" key="1">
    <source>
        <dbReference type="Ensembl" id="ENSPNAP00000068211.1"/>
    </source>
</evidence>
<dbReference type="GO" id="GO:0048769">
    <property type="term" value="P:sarcomerogenesis"/>
    <property type="evidence" value="ECO:0007669"/>
    <property type="project" value="TreeGrafter"/>
</dbReference>
<evidence type="ECO:0000313" key="2">
    <source>
        <dbReference type="Proteomes" id="UP001501920"/>
    </source>
</evidence>
<name>A0AAR2L1F0_PYGNA</name>
<dbReference type="GO" id="GO:0060048">
    <property type="term" value="P:cardiac muscle contraction"/>
    <property type="evidence" value="ECO:0007669"/>
    <property type="project" value="TreeGrafter"/>
</dbReference>
<reference evidence="1" key="3">
    <citation type="submission" date="2025-09" db="UniProtKB">
        <authorList>
            <consortium name="Ensembl"/>
        </authorList>
    </citation>
    <scope>IDENTIFICATION</scope>
</reference>
<dbReference type="Ensembl" id="ENSPNAT00000056958.1">
    <property type="protein sequence ID" value="ENSPNAP00000068211.1"/>
    <property type="gene ID" value="ENSPNAG00000037083.1"/>
</dbReference>
<protein>
    <submittedName>
        <fullName evidence="1">Zmp:0000000930</fullName>
    </submittedName>
</protein>
<dbReference type="GO" id="GO:0003009">
    <property type="term" value="P:skeletal muscle contraction"/>
    <property type="evidence" value="ECO:0007669"/>
    <property type="project" value="TreeGrafter"/>
</dbReference>
<keyword evidence="2" id="KW-1185">Reference proteome</keyword>
<reference evidence="1 2" key="1">
    <citation type="submission" date="2020-10" db="EMBL/GenBank/DDBJ databases">
        <title>Pygocentrus nattereri (red-bellied piranha) genome, fPygNat1, primary haplotype.</title>
        <authorList>
            <person name="Myers G."/>
            <person name="Meyer A."/>
            <person name="Karagic N."/>
            <person name="Pippel M."/>
            <person name="Winkler S."/>
            <person name="Tracey A."/>
            <person name="Wood J."/>
            <person name="Formenti G."/>
            <person name="Howe K."/>
            <person name="Fedrigo O."/>
            <person name="Jarvis E.D."/>
        </authorList>
    </citation>
    <scope>NUCLEOTIDE SEQUENCE [LARGE SCALE GENOMIC DNA]</scope>
</reference>
<dbReference type="RefSeq" id="XP_017575324.1">
    <property type="nucleotide sequence ID" value="XM_017719835.1"/>
</dbReference>
<dbReference type="GeneTree" id="ENSGT00390000012014"/>
<dbReference type="Gene3D" id="2.20.160.10">
    <property type="entry name" value="titin domain like"/>
    <property type="match status" value="1"/>
</dbReference>
<dbReference type="GO" id="GO:0031432">
    <property type="term" value="F:titin binding"/>
    <property type="evidence" value="ECO:0007669"/>
    <property type="project" value="TreeGrafter"/>
</dbReference>
<dbReference type="InterPro" id="IPR023111">
    <property type="entry name" value="Titin-like_dom_sf"/>
</dbReference>
<dbReference type="CTD" id="100151586"/>
<organism evidence="1 2">
    <name type="scientific">Pygocentrus nattereri</name>
    <name type="common">Red-bellied piranha</name>
    <dbReference type="NCBI Taxonomy" id="42514"/>
    <lineage>
        <taxon>Eukaryota</taxon>
        <taxon>Metazoa</taxon>
        <taxon>Chordata</taxon>
        <taxon>Craniata</taxon>
        <taxon>Vertebrata</taxon>
        <taxon>Euteleostomi</taxon>
        <taxon>Actinopterygii</taxon>
        <taxon>Neopterygii</taxon>
        <taxon>Teleostei</taxon>
        <taxon>Ostariophysi</taxon>
        <taxon>Characiformes</taxon>
        <taxon>Characoidei</taxon>
        <taxon>Pygocentrus</taxon>
    </lineage>
</organism>
<dbReference type="GO" id="GO:0055003">
    <property type="term" value="P:cardiac myofibril assembly"/>
    <property type="evidence" value="ECO:0007669"/>
    <property type="project" value="TreeGrafter"/>
</dbReference>
<proteinExistence type="predicted"/>
<dbReference type="AlphaFoldDB" id="A0AAR2L1F0"/>